<evidence type="ECO:0000256" key="4">
    <source>
        <dbReference type="ARBA" id="ARBA00023125"/>
    </source>
</evidence>
<protein>
    <submittedName>
        <fullName evidence="12">(wild Malaysian banana) hypothetical protein</fullName>
    </submittedName>
</protein>
<gene>
    <name evidence="12" type="ORF">GSMUA_191020.1</name>
</gene>
<comment type="subcellular location">
    <subcellularLocation>
        <location evidence="1">Nucleus</location>
    </subcellularLocation>
</comment>
<evidence type="ECO:0000256" key="3">
    <source>
        <dbReference type="ARBA" id="ARBA00023015"/>
    </source>
</evidence>
<dbReference type="EMBL" id="HG996468">
    <property type="protein sequence ID" value="CAG1851464.1"/>
    <property type="molecule type" value="Genomic_DNA"/>
</dbReference>
<reference evidence="12" key="1">
    <citation type="submission" date="2021-03" db="EMBL/GenBank/DDBJ databases">
        <authorList>
            <consortium name="Genoscope - CEA"/>
            <person name="William W."/>
        </authorList>
    </citation>
    <scope>NUCLEOTIDE SEQUENCE</scope>
    <source>
        <strain evidence="12">Doubled-haploid Pahang</strain>
    </source>
</reference>
<dbReference type="Pfam" id="PF20451">
    <property type="entry name" value="Calmod_bind_M"/>
    <property type="match status" value="1"/>
</dbReference>
<evidence type="ECO:0000313" key="14">
    <source>
        <dbReference type="Proteomes" id="UP000012960"/>
    </source>
</evidence>
<comment type="similarity">
    <text evidence="2">Belongs to the plant ACBP60 protein family.</text>
</comment>
<dbReference type="GO" id="GO:0043565">
    <property type="term" value="F:sequence-specific DNA binding"/>
    <property type="evidence" value="ECO:0000318"/>
    <property type="project" value="GO_Central"/>
</dbReference>
<dbReference type="Gramene" id="Ma03_t27580.1">
    <property type="protein sequence ID" value="Ma03_p27580.1"/>
    <property type="gene ID" value="Ma03_g27580"/>
</dbReference>
<evidence type="ECO:0000256" key="1">
    <source>
        <dbReference type="ARBA" id="ARBA00004123"/>
    </source>
</evidence>
<name>A0A804IGZ8_MUSAM</name>
<dbReference type="GO" id="GO:0005516">
    <property type="term" value="F:calmodulin binding"/>
    <property type="evidence" value="ECO:0007669"/>
    <property type="project" value="InterPro"/>
</dbReference>
<dbReference type="Pfam" id="PF20452">
    <property type="entry name" value="Calmod_bind_C"/>
    <property type="match status" value="1"/>
</dbReference>
<dbReference type="InterPro" id="IPR046829">
    <property type="entry name" value="Calmod_bind_C"/>
</dbReference>
<dbReference type="GO" id="GO:0080142">
    <property type="term" value="P:regulation of salicylic acid biosynthetic process"/>
    <property type="evidence" value="ECO:0000318"/>
    <property type="project" value="GO_Central"/>
</dbReference>
<feature type="domain" description="Calmodulin binding protein C-terminal" evidence="11">
    <location>
        <begin position="311"/>
        <end position="365"/>
    </location>
</feature>
<evidence type="ECO:0000256" key="5">
    <source>
        <dbReference type="ARBA" id="ARBA00023159"/>
    </source>
</evidence>
<evidence type="ECO:0000256" key="7">
    <source>
        <dbReference type="ARBA" id="ARBA00023242"/>
    </source>
</evidence>
<dbReference type="AlphaFoldDB" id="A0A804IGZ8"/>
<dbReference type="EnsemblPlants" id="Ma03_t27580.1">
    <property type="protein sequence ID" value="Ma03_p27580.1"/>
    <property type="gene ID" value="Ma03_g27580"/>
</dbReference>
<dbReference type="InterPro" id="IPR046830">
    <property type="entry name" value="Calmod_bind_M"/>
</dbReference>
<dbReference type="GO" id="GO:0005634">
    <property type="term" value="C:nucleus"/>
    <property type="evidence" value="ECO:0000318"/>
    <property type="project" value="GO_Central"/>
</dbReference>
<evidence type="ECO:0000313" key="12">
    <source>
        <dbReference type="EMBL" id="CAG1851464.1"/>
    </source>
</evidence>
<dbReference type="InterPro" id="IPR012416">
    <property type="entry name" value="CBP60"/>
</dbReference>
<keyword evidence="4" id="KW-0238">DNA-binding</keyword>
<feature type="domain" description="Calmodulin binding protein central" evidence="10">
    <location>
        <begin position="242"/>
        <end position="305"/>
    </location>
</feature>
<proteinExistence type="inferred from homology"/>
<evidence type="ECO:0000256" key="8">
    <source>
        <dbReference type="SAM" id="MobiDB-lite"/>
    </source>
</evidence>
<dbReference type="PANTHER" id="PTHR31713">
    <property type="entry name" value="OS02G0177800 PROTEIN"/>
    <property type="match status" value="1"/>
</dbReference>
<evidence type="ECO:0000256" key="2">
    <source>
        <dbReference type="ARBA" id="ARBA00007214"/>
    </source>
</evidence>
<keyword evidence="6" id="KW-0804">Transcription</keyword>
<sequence length="495" mass="55673">MAMEDSVRKVALEELKRLFPEVFNDLFQRLERKMEEKLEHVIPQILNRFENIMHQQANGVIAHNSQLPRSMPTEDVQPASDLQLAFTKKLLLPSFSEDAIKDEDHNHLQVSLEQFKHDQRCVFPLHSPIEVEIVVLDGGFPREKSQDWNTDEFNSSILEKRENKRSLLLGESKAPLSQGIASFGTLKLTDNSSRVRTGKFRLGVRVSPGSYKGPRIKEAITESFLVLDHRSKFNQKSHPPSLDHEVWRLVNIGRNGAFQRRLDVAGIKTVQDFLKLSVVDQQHLRKTIKMSDKKWEETIGHARTCRLGDDLYLYDKPPFTVKLNPICEVVEVRKNGVSIALTQLASEETVQHATEAYQNWNRLERVPGTPSMIGAQKQNSIKKCGLESDEPRCSNPLDGSQRELSAGNVTPPLGASVCVLEQLPSPQRAGAENQNWNPSDSDGGTMEAQQQSDHFGDLGRSAALWSPSSQLAWSPNMFCGTGESPGETIIGDIWQ</sequence>
<dbReference type="GO" id="GO:0003700">
    <property type="term" value="F:DNA-binding transcription factor activity"/>
    <property type="evidence" value="ECO:0000318"/>
    <property type="project" value="GO_Central"/>
</dbReference>
<keyword evidence="14" id="KW-1185">Reference proteome</keyword>
<feature type="region of interest" description="Disordered" evidence="8">
    <location>
        <begin position="427"/>
        <end position="454"/>
    </location>
</feature>
<dbReference type="InParanoid" id="A0A804IGZ8"/>
<keyword evidence="5" id="KW-0010">Activator</keyword>
<dbReference type="Proteomes" id="UP000012960">
    <property type="component" value="Unplaced"/>
</dbReference>
<evidence type="ECO:0000313" key="13">
    <source>
        <dbReference type="EnsemblPlants" id="Ma03_p27580.1"/>
    </source>
</evidence>
<organism evidence="13 14">
    <name type="scientific">Musa acuminata subsp. malaccensis</name>
    <name type="common">Wild banana</name>
    <name type="synonym">Musa malaccensis</name>
    <dbReference type="NCBI Taxonomy" id="214687"/>
    <lineage>
        <taxon>Eukaryota</taxon>
        <taxon>Viridiplantae</taxon>
        <taxon>Streptophyta</taxon>
        <taxon>Embryophyta</taxon>
        <taxon>Tracheophyta</taxon>
        <taxon>Spermatophyta</taxon>
        <taxon>Magnoliopsida</taxon>
        <taxon>Liliopsida</taxon>
        <taxon>Zingiberales</taxon>
        <taxon>Musaceae</taxon>
        <taxon>Musa</taxon>
    </lineage>
</organism>
<feature type="compositionally biased region" description="Polar residues" evidence="8">
    <location>
        <begin position="432"/>
        <end position="453"/>
    </location>
</feature>
<evidence type="ECO:0000259" key="10">
    <source>
        <dbReference type="Pfam" id="PF20451"/>
    </source>
</evidence>
<keyword evidence="7" id="KW-0539">Nucleus</keyword>
<evidence type="ECO:0000256" key="6">
    <source>
        <dbReference type="ARBA" id="ARBA00023163"/>
    </source>
</evidence>
<dbReference type="InterPro" id="IPR046831">
    <property type="entry name" value="Calmodulin_bind_N"/>
</dbReference>
<evidence type="ECO:0000259" key="9">
    <source>
        <dbReference type="Pfam" id="PF07887"/>
    </source>
</evidence>
<dbReference type="PANTHER" id="PTHR31713:SF42">
    <property type="entry name" value="PROTEIN SAR DEFICIENT 1"/>
    <property type="match status" value="1"/>
</dbReference>
<accession>A0A804IGZ8</accession>
<evidence type="ECO:0000259" key="11">
    <source>
        <dbReference type="Pfam" id="PF20452"/>
    </source>
</evidence>
<reference evidence="13" key="2">
    <citation type="submission" date="2021-05" db="UniProtKB">
        <authorList>
            <consortium name="EnsemblPlants"/>
        </authorList>
    </citation>
    <scope>IDENTIFICATION</scope>
    <source>
        <strain evidence="13">subsp. malaccensis</strain>
    </source>
</reference>
<dbReference type="Pfam" id="PF07887">
    <property type="entry name" value="Calmodulin_bind"/>
    <property type="match status" value="1"/>
</dbReference>
<keyword evidence="3" id="KW-0805">Transcription regulation</keyword>
<feature type="domain" description="Calmodulin binding protein-like N-terminal" evidence="9">
    <location>
        <begin position="82"/>
        <end position="229"/>
    </location>
</feature>